<gene>
    <name evidence="1" type="ORF">SAMN05216516_11035</name>
</gene>
<accession>A0A1I4ZXF5</accession>
<dbReference type="EMBL" id="FOVC01000010">
    <property type="protein sequence ID" value="SFN54790.1"/>
    <property type="molecule type" value="Genomic_DNA"/>
</dbReference>
<evidence type="ECO:0000313" key="2">
    <source>
        <dbReference type="Proteomes" id="UP000242222"/>
    </source>
</evidence>
<dbReference type="AlphaFoldDB" id="A0A1I4ZXF5"/>
<evidence type="ECO:0000313" key="1">
    <source>
        <dbReference type="EMBL" id="SFN54790.1"/>
    </source>
</evidence>
<organism evidence="1 2">
    <name type="scientific">Izhakiella capsodis</name>
    <dbReference type="NCBI Taxonomy" id="1367852"/>
    <lineage>
        <taxon>Bacteria</taxon>
        <taxon>Pseudomonadati</taxon>
        <taxon>Pseudomonadota</taxon>
        <taxon>Gammaproteobacteria</taxon>
        <taxon>Enterobacterales</taxon>
        <taxon>Erwiniaceae</taxon>
        <taxon>Izhakiella</taxon>
    </lineage>
</organism>
<name>A0A1I4ZXF5_9GAMM</name>
<proteinExistence type="predicted"/>
<keyword evidence="2" id="KW-1185">Reference proteome</keyword>
<protein>
    <submittedName>
        <fullName evidence="1">Uncharacterized protein</fullName>
    </submittedName>
</protein>
<dbReference type="Proteomes" id="UP000242222">
    <property type="component" value="Unassembled WGS sequence"/>
</dbReference>
<reference evidence="2" key="1">
    <citation type="submission" date="2016-10" db="EMBL/GenBank/DDBJ databases">
        <authorList>
            <person name="Varghese N."/>
            <person name="Submissions S."/>
        </authorList>
    </citation>
    <scope>NUCLEOTIDE SEQUENCE [LARGE SCALE GENOMIC DNA]</scope>
    <source>
        <strain evidence="2">N6PO6</strain>
    </source>
</reference>
<sequence length="33" mass="3944">MNFITSIPFMIRFRVGLYVKMSSLMCFNHKAIF</sequence>